<accession>A0A4Y7QJX8</accession>
<dbReference type="VEuPathDB" id="FungiDB:BD410DRAFT_782479"/>
<dbReference type="Gene3D" id="3.40.640.10">
    <property type="entry name" value="Type I PLP-dependent aspartate aminotransferase-like (Major domain)"/>
    <property type="match status" value="1"/>
</dbReference>
<evidence type="ECO:0000313" key="14">
    <source>
        <dbReference type="Proteomes" id="UP000294933"/>
    </source>
</evidence>
<reference evidence="13 14" key="1">
    <citation type="submission" date="2018-06" db="EMBL/GenBank/DDBJ databases">
        <title>A transcriptomic atlas of mushroom development highlights an independent origin of complex multicellularity.</title>
        <authorList>
            <consortium name="DOE Joint Genome Institute"/>
            <person name="Krizsan K."/>
            <person name="Almasi E."/>
            <person name="Merenyi Z."/>
            <person name="Sahu N."/>
            <person name="Viragh M."/>
            <person name="Koszo T."/>
            <person name="Mondo S."/>
            <person name="Kiss B."/>
            <person name="Balint B."/>
            <person name="Kues U."/>
            <person name="Barry K."/>
            <person name="Hegedus J.C."/>
            <person name="Henrissat B."/>
            <person name="Johnson J."/>
            <person name="Lipzen A."/>
            <person name="Ohm R."/>
            <person name="Nagy I."/>
            <person name="Pangilinan J."/>
            <person name="Yan J."/>
            <person name="Xiong Y."/>
            <person name="Grigoriev I.V."/>
            <person name="Hibbett D.S."/>
            <person name="Nagy L.G."/>
        </authorList>
    </citation>
    <scope>NUCLEOTIDE SEQUENCE [LARGE SCALE GENOMIC DNA]</scope>
    <source>
        <strain evidence="13 14">SZMC22713</strain>
    </source>
</reference>
<dbReference type="InterPro" id="IPR000192">
    <property type="entry name" value="Aminotrans_V_dom"/>
</dbReference>
<keyword evidence="9" id="KW-0718">Serine biosynthesis</keyword>
<comment type="catalytic activity">
    <reaction evidence="11">
        <text>O-phospho-L-serine + 2-oxoglutarate = 3-phosphooxypyruvate + L-glutamate</text>
        <dbReference type="Rhea" id="RHEA:14329"/>
        <dbReference type="ChEBI" id="CHEBI:16810"/>
        <dbReference type="ChEBI" id="CHEBI:18110"/>
        <dbReference type="ChEBI" id="CHEBI:29985"/>
        <dbReference type="ChEBI" id="CHEBI:57524"/>
        <dbReference type="EC" id="2.6.1.52"/>
    </reaction>
</comment>
<protein>
    <recommendedName>
        <fullName evidence="4">phosphoserine transaminase</fullName>
        <ecNumber evidence="4">2.6.1.52</ecNumber>
    </recommendedName>
</protein>
<evidence type="ECO:0000313" key="13">
    <source>
        <dbReference type="EMBL" id="TDL27392.1"/>
    </source>
</evidence>
<gene>
    <name evidence="13" type="ORF">BD410DRAFT_782479</name>
</gene>
<comment type="catalytic activity">
    <reaction evidence="10">
        <text>4-(phosphooxy)-L-threonine + 2-oxoglutarate = (R)-3-hydroxy-2-oxo-4-phosphooxybutanoate + L-glutamate</text>
        <dbReference type="Rhea" id="RHEA:16573"/>
        <dbReference type="ChEBI" id="CHEBI:16810"/>
        <dbReference type="ChEBI" id="CHEBI:29985"/>
        <dbReference type="ChEBI" id="CHEBI:58452"/>
        <dbReference type="ChEBI" id="CHEBI:58538"/>
        <dbReference type="EC" id="2.6.1.52"/>
    </reaction>
</comment>
<keyword evidence="8" id="KW-0663">Pyridoxal phosphate</keyword>
<evidence type="ECO:0000256" key="10">
    <source>
        <dbReference type="ARBA" id="ARBA00047630"/>
    </source>
</evidence>
<keyword evidence="6" id="KW-0028">Amino-acid biosynthesis</keyword>
<dbReference type="EMBL" id="ML170159">
    <property type="protein sequence ID" value="TDL27392.1"/>
    <property type="molecule type" value="Genomic_DNA"/>
</dbReference>
<dbReference type="PANTHER" id="PTHR43247:SF1">
    <property type="entry name" value="PHOSPHOSERINE AMINOTRANSFERASE"/>
    <property type="match status" value="1"/>
</dbReference>
<dbReference type="STRING" id="50990.A0A4Y7QJX8"/>
<comment type="similarity">
    <text evidence="3">Belongs to the class-V pyridoxal-phosphate-dependent aminotransferase family. SerC subfamily.</text>
</comment>
<keyword evidence="14" id="KW-1185">Reference proteome</keyword>
<dbReference type="InterPro" id="IPR022278">
    <property type="entry name" value="Pser_aminoTfrase"/>
</dbReference>
<dbReference type="InterPro" id="IPR015422">
    <property type="entry name" value="PyrdxlP-dep_Trfase_small"/>
</dbReference>
<feature type="domain" description="Aminotransferase class V" evidence="12">
    <location>
        <begin position="7"/>
        <end position="392"/>
    </location>
</feature>
<dbReference type="InterPro" id="IPR015424">
    <property type="entry name" value="PyrdxlP-dep_Trfase"/>
</dbReference>
<dbReference type="PIRSF" id="PIRSF000525">
    <property type="entry name" value="SerC"/>
    <property type="match status" value="1"/>
</dbReference>
<dbReference type="InterPro" id="IPR015421">
    <property type="entry name" value="PyrdxlP-dep_Trfase_major"/>
</dbReference>
<name>A0A4Y7QJX8_9AGAM</name>
<proteinExistence type="inferred from homology"/>
<dbReference type="FunFam" id="3.40.640.10:FF:000010">
    <property type="entry name" value="Phosphoserine aminotransferase"/>
    <property type="match status" value="1"/>
</dbReference>
<dbReference type="NCBIfam" id="NF003764">
    <property type="entry name" value="PRK05355.1"/>
    <property type="match status" value="1"/>
</dbReference>
<comment type="cofactor">
    <cofactor evidence="1">
        <name>pyridoxal 5'-phosphate</name>
        <dbReference type="ChEBI" id="CHEBI:597326"/>
    </cofactor>
</comment>
<dbReference type="PANTHER" id="PTHR43247">
    <property type="entry name" value="PHOSPHOSERINE AMINOTRANSFERASE"/>
    <property type="match status" value="1"/>
</dbReference>
<evidence type="ECO:0000256" key="2">
    <source>
        <dbReference type="ARBA" id="ARBA00005099"/>
    </source>
</evidence>
<dbReference type="UniPathway" id="UPA00135">
    <property type="reaction ID" value="UER00197"/>
</dbReference>
<dbReference type="GO" id="GO:0030170">
    <property type="term" value="F:pyridoxal phosphate binding"/>
    <property type="evidence" value="ECO:0007669"/>
    <property type="project" value="TreeGrafter"/>
</dbReference>
<evidence type="ECO:0000256" key="9">
    <source>
        <dbReference type="ARBA" id="ARBA00023299"/>
    </source>
</evidence>
<evidence type="ECO:0000256" key="7">
    <source>
        <dbReference type="ARBA" id="ARBA00022679"/>
    </source>
</evidence>
<dbReference type="AlphaFoldDB" id="A0A4Y7QJX8"/>
<dbReference type="SUPFAM" id="SSF53383">
    <property type="entry name" value="PLP-dependent transferases"/>
    <property type="match status" value="1"/>
</dbReference>
<evidence type="ECO:0000256" key="1">
    <source>
        <dbReference type="ARBA" id="ARBA00001933"/>
    </source>
</evidence>
<dbReference type="GO" id="GO:0006564">
    <property type="term" value="P:L-serine biosynthetic process"/>
    <property type="evidence" value="ECO:0007669"/>
    <property type="project" value="UniProtKB-KW"/>
</dbReference>
<evidence type="ECO:0000259" key="12">
    <source>
        <dbReference type="Pfam" id="PF00266"/>
    </source>
</evidence>
<dbReference type="EC" id="2.6.1.52" evidence="4"/>
<evidence type="ECO:0000256" key="3">
    <source>
        <dbReference type="ARBA" id="ARBA00006904"/>
    </source>
</evidence>
<evidence type="ECO:0000256" key="11">
    <source>
        <dbReference type="ARBA" id="ARBA00049007"/>
    </source>
</evidence>
<dbReference type="GO" id="GO:0005737">
    <property type="term" value="C:cytoplasm"/>
    <property type="evidence" value="ECO:0007669"/>
    <property type="project" value="TreeGrafter"/>
</dbReference>
<keyword evidence="7 13" id="KW-0808">Transferase</keyword>
<keyword evidence="5 13" id="KW-0032">Aminotransferase</keyword>
<dbReference type="OrthoDB" id="1703350at2759"/>
<comment type="pathway">
    <text evidence="2">Amino-acid biosynthesis; L-serine biosynthesis; L-serine from 3-phospho-D-glycerate: step 2/3.</text>
</comment>
<dbReference type="Pfam" id="PF00266">
    <property type="entry name" value="Aminotran_5"/>
    <property type="match status" value="1"/>
</dbReference>
<dbReference type="Gene3D" id="3.90.1150.10">
    <property type="entry name" value="Aspartate Aminotransferase, domain 1"/>
    <property type="match status" value="1"/>
</dbReference>
<dbReference type="HAMAP" id="MF_00160">
    <property type="entry name" value="SerC_aminotrans_5"/>
    <property type="match status" value="1"/>
</dbReference>
<sequence length="406" mass="44411">MERSQVINFGPGPSALPESVLEEATKGLINYNGTGIGITEISHRSKDFAALTAKLEELVRTQLEVPSTHVVLFAQGGGSAQFSSVVLNMLARHRLLHPELSDEQRVMDYVVTGSWTKKAAEEARRLGGGRVNVVADSREHSADGKSFDNIPPHEAFKLSPDPALIYYCDNETVDGVQFAYAAEDSPTAFPFHLLKNQTLPPLVGDYSSSFMSRPIPHLADHAIIFAGAQKNIGPAGLTILIVRNDCLVDVDAAAKLGATPVPLTMAYKTLADSTSLYNTPPMFSMYVSALVLENMKNRGGLNTFEAMNRRKQEKVYAALKDGEGKGVFRLRVRDGSRSWMNVVFRGATEDIEKEFLASGESQGLKAMKGHRSIGGIRISLYNAITEEQVDRLVAFIREFLAQHTTP</sequence>
<dbReference type="FunFam" id="3.90.1150.10:FF:000006">
    <property type="entry name" value="Phosphoserine aminotransferase"/>
    <property type="match status" value="1"/>
</dbReference>
<evidence type="ECO:0000256" key="5">
    <source>
        <dbReference type="ARBA" id="ARBA00022576"/>
    </source>
</evidence>
<evidence type="ECO:0000256" key="8">
    <source>
        <dbReference type="ARBA" id="ARBA00022898"/>
    </source>
</evidence>
<evidence type="ECO:0000256" key="4">
    <source>
        <dbReference type="ARBA" id="ARBA00013030"/>
    </source>
</evidence>
<dbReference type="Proteomes" id="UP000294933">
    <property type="component" value="Unassembled WGS sequence"/>
</dbReference>
<dbReference type="GO" id="GO:0004648">
    <property type="term" value="F:O-phospho-L-serine:2-oxoglutarate aminotransferase activity"/>
    <property type="evidence" value="ECO:0007669"/>
    <property type="project" value="UniProtKB-EC"/>
</dbReference>
<evidence type="ECO:0000256" key="6">
    <source>
        <dbReference type="ARBA" id="ARBA00022605"/>
    </source>
</evidence>
<organism evidence="13 14">
    <name type="scientific">Rickenella mellea</name>
    <dbReference type="NCBI Taxonomy" id="50990"/>
    <lineage>
        <taxon>Eukaryota</taxon>
        <taxon>Fungi</taxon>
        <taxon>Dikarya</taxon>
        <taxon>Basidiomycota</taxon>
        <taxon>Agaricomycotina</taxon>
        <taxon>Agaricomycetes</taxon>
        <taxon>Hymenochaetales</taxon>
        <taxon>Rickenellaceae</taxon>
        <taxon>Rickenella</taxon>
    </lineage>
</organism>